<organism evidence="4 5">
    <name type="scientific">Olivibacter oleidegradans</name>
    <dbReference type="NCBI Taxonomy" id="760123"/>
    <lineage>
        <taxon>Bacteria</taxon>
        <taxon>Pseudomonadati</taxon>
        <taxon>Bacteroidota</taxon>
        <taxon>Sphingobacteriia</taxon>
        <taxon>Sphingobacteriales</taxon>
        <taxon>Sphingobacteriaceae</taxon>
        <taxon>Olivibacter</taxon>
    </lineage>
</organism>
<evidence type="ECO:0000313" key="5">
    <source>
        <dbReference type="Proteomes" id="UP001589774"/>
    </source>
</evidence>
<dbReference type="PANTHER" id="PTHR46401:SF2">
    <property type="entry name" value="GLYCOSYLTRANSFERASE WBBK-RELATED"/>
    <property type="match status" value="1"/>
</dbReference>
<feature type="domain" description="Glycosyl transferase family 1" evidence="2">
    <location>
        <begin position="197"/>
        <end position="348"/>
    </location>
</feature>
<dbReference type="InterPro" id="IPR028098">
    <property type="entry name" value="Glyco_trans_4-like_N"/>
</dbReference>
<dbReference type="Pfam" id="PF00534">
    <property type="entry name" value="Glycos_transf_1"/>
    <property type="match status" value="1"/>
</dbReference>
<dbReference type="RefSeq" id="WP_013665702.1">
    <property type="nucleotide sequence ID" value="NZ_JBHLWO010000007.1"/>
</dbReference>
<evidence type="ECO:0000313" key="4">
    <source>
        <dbReference type="EMBL" id="MFC0321568.1"/>
    </source>
</evidence>
<comment type="caution">
    <text evidence="4">The sequence shown here is derived from an EMBL/GenBank/DDBJ whole genome shotgun (WGS) entry which is preliminary data.</text>
</comment>
<feature type="domain" description="Glycosyltransferase subfamily 4-like N-terminal" evidence="3">
    <location>
        <begin position="16"/>
        <end position="171"/>
    </location>
</feature>
<evidence type="ECO:0000259" key="3">
    <source>
        <dbReference type="Pfam" id="PF13439"/>
    </source>
</evidence>
<dbReference type="CDD" id="cd03809">
    <property type="entry name" value="GT4_MtfB-like"/>
    <property type="match status" value="1"/>
</dbReference>
<dbReference type="Gene3D" id="3.40.50.2000">
    <property type="entry name" value="Glycogen Phosphorylase B"/>
    <property type="match status" value="2"/>
</dbReference>
<accession>A0ABV6HUD9</accession>
<protein>
    <submittedName>
        <fullName evidence="4">Glycosyltransferase family 4 protein</fullName>
    </submittedName>
</protein>
<keyword evidence="1" id="KW-0808">Transferase</keyword>
<sequence>MRIGYDAKRAFHNKTGLGNYSRSLIDGMCRFYSENHYFLFNSKPSVLYKAEGLHVQEVLPSKGLAKKFSSLWRTFTLNSLAHQYNLDIYHGLSHELPFGSKKGKTKWVLTVHDLIFIRYPHYFKPIDRSIYTYKIKKACRKADKIVAISEQTKRDLMEFLGIAAQKIEVVYQSCHPQFSQTVDEEEKRAVQKKYQLPTTYLLQVGTIETRKNLLLTIRALDRIPTNIHLVVIGKETAYLQLIQHEIAKRNLQKRVLLLHSVPFDDLPAIYQMAHIFIYPSRFEGFGIPIIEALHSGIPVIAARGSCLEEAGGPNSRYVDPDDVEGMGSAINDINTNNVLRSTMIKEGNEYVQRFNPKNLAEDLFNLYKSI</sequence>
<dbReference type="Proteomes" id="UP001589774">
    <property type="component" value="Unassembled WGS sequence"/>
</dbReference>
<dbReference type="PANTHER" id="PTHR46401">
    <property type="entry name" value="GLYCOSYLTRANSFERASE WBBK-RELATED"/>
    <property type="match status" value="1"/>
</dbReference>
<name>A0ABV6HUD9_9SPHI</name>
<dbReference type="InterPro" id="IPR001296">
    <property type="entry name" value="Glyco_trans_1"/>
</dbReference>
<reference evidence="4 5" key="1">
    <citation type="submission" date="2024-09" db="EMBL/GenBank/DDBJ databases">
        <authorList>
            <person name="Sun Q."/>
            <person name="Mori K."/>
        </authorList>
    </citation>
    <scope>NUCLEOTIDE SEQUENCE [LARGE SCALE GENOMIC DNA]</scope>
    <source>
        <strain evidence="4 5">CCM 7765</strain>
    </source>
</reference>
<keyword evidence="5" id="KW-1185">Reference proteome</keyword>
<evidence type="ECO:0000256" key="1">
    <source>
        <dbReference type="ARBA" id="ARBA00022679"/>
    </source>
</evidence>
<dbReference type="SUPFAM" id="SSF53756">
    <property type="entry name" value="UDP-Glycosyltransferase/glycogen phosphorylase"/>
    <property type="match status" value="1"/>
</dbReference>
<gene>
    <name evidence="4" type="ORF">ACFFI0_24860</name>
</gene>
<dbReference type="EMBL" id="JBHLWO010000007">
    <property type="protein sequence ID" value="MFC0321568.1"/>
    <property type="molecule type" value="Genomic_DNA"/>
</dbReference>
<evidence type="ECO:0000259" key="2">
    <source>
        <dbReference type="Pfam" id="PF00534"/>
    </source>
</evidence>
<dbReference type="Pfam" id="PF13439">
    <property type="entry name" value="Glyco_transf_4"/>
    <property type="match status" value="1"/>
</dbReference>
<proteinExistence type="predicted"/>